<keyword evidence="3" id="KW-0399">Innate immunity</keyword>
<dbReference type="Gene3D" id="2.40.10.10">
    <property type="entry name" value="Trypsin-like serine proteases"/>
    <property type="match status" value="3"/>
</dbReference>
<dbReference type="VEuPathDB" id="VectorBase:AFUN021514"/>
<dbReference type="GO" id="GO:0045087">
    <property type="term" value="P:innate immune response"/>
    <property type="evidence" value="ECO:0007669"/>
    <property type="project" value="UniProtKB-KW"/>
</dbReference>
<keyword evidence="9" id="KW-0378">Hydrolase</keyword>
<protein>
    <recommendedName>
        <fullName evidence="11">Peptidase S1 domain-containing protein</fullName>
    </recommendedName>
</protein>
<dbReference type="CDD" id="cd00190">
    <property type="entry name" value="Tryp_SPc"/>
    <property type="match status" value="1"/>
</dbReference>
<evidence type="ECO:0000256" key="6">
    <source>
        <dbReference type="ARBA" id="ARBA00023157"/>
    </source>
</evidence>
<evidence type="ECO:0000256" key="8">
    <source>
        <dbReference type="ARBA" id="ARBA00024195"/>
    </source>
</evidence>
<evidence type="ECO:0000256" key="9">
    <source>
        <dbReference type="RuleBase" id="RU363034"/>
    </source>
</evidence>
<comment type="subcellular location">
    <subcellularLocation>
        <location evidence="1">Secreted</location>
    </subcellularLocation>
</comment>
<feature type="domain" description="Peptidase S1" evidence="11">
    <location>
        <begin position="53"/>
        <end position="298"/>
    </location>
</feature>
<dbReference type="InterPro" id="IPR043504">
    <property type="entry name" value="Peptidase_S1_PA_chymotrypsin"/>
</dbReference>
<dbReference type="EnsemblMetazoa" id="AFUN021514-RA">
    <property type="protein sequence ID" value="AFUN021514-PA"/>
    <property type="gene ID" value="AFUN021514"/>
</dbReference>
<dbReference type="GO" id="GO:0006508">
    <property type="term" value="P:proteolysis"/>
    <property type="evidence" value="ECO:0007669"/>
    <property type="project" value="UniProtKB-KW"/>
</dbReference>
<dbReference type="InterPro" id="IPR051333">
    <property type="entry name" value="CLIP_Serine_Protease"/>
</dbReference>
<dbReference type="PRINTS" id="PR00722">
    <property type="entry name" value="CHYMOTRYPSIN"/>
</dbReference>
<keyword evidence="9" id="KW-0720">Serine protease</keyword>
<dbReference type="SMART" id="SM00020">
    <property type="entry name" value="Tryp_SPc"/>
    <property type="match status" value="1"/>
</dbReference>
<keyword evidence="7" id="KW-0325">Glycoprotein</keyword>
<dbReference type="GO" id="GO:0004252">
    <property type="term" value="F:serine-type endopeptidase activity"/>
    <property type="evidence" value="ECO:0007669"/>
    <property type="project" value="InterPro"/>
</dbReference>
<evidence type="ECO:0000256" key="2">
    <source>
        <dbReference type="ARBA" id="ARBA00022525"/>
    </source>
</evidence>
<dbReference type="InterPro" id="IPR001314">
    <property type="entry name" value="Peptidase_S1A"/>
</dbReference>
<feature type="chain" id="PRO_5021327104" description="Peptidase S1 domain-containing protein" evidence="10">
    <location>
        <begin position="18"/>
        <end position="552"/>
    </location>
</feature>
<dbReference type="SUPFAM" id="SSF50494">
    <property type="entry name" value="Trypsin-like serine proteases"/>
    <property type="match status" value="2"/>
</dbReference>
<dbReference type="InterPro" id="IPR018114">
    <property type="entry name" value="TRYPSIN_HIS"/>
</dbReference>
<dbReference type="AlphaFoldDB" id="A0A4Y0BUE0"/>
<dbReference type="PROSITE" id="PS50240">
    <property type="entry name" value="TRYPSIN_DOM"/>
    <property type="match status" value="2"/>
</dbReference>
<evidence type="ECO:0000256" key="3">
    <source>
        <dbReference type="ARBA" id="ARBA00022588"/>
    </source>
</evidence>
<keyword evidence="6" id="KW-1015">Disulfide bond</keyword>
<reference evidence="12" key="1">
    <citation type="submission" date="2020-05" db="UniProtKB">
        <authorList>
            <consortium name="EnsemblMetazoa"/>
        </authorList>
    </citation>
    <scope>IDENTIFICATION</scope>
    <source>
        <strain evidence="12">FUMOZ</strain>
    </source>
</reference>
<dbReference type="STRING" id="62324.A0A4Y0BUE0"/>
<evidence type="ECO:0000256" key="5">
    <source>
        <dbReference type="ARBA" id="ARBA00022859"/>
    </source>
</evidence>
<keyword evidence="2" id="KW-0964">Secreted</keyword>
<dbReference type="PROSITE" id="PS00134">
    <property type="entry name" value="TRYPSIN_HIS"/>
    <property type="match status" value="1"/>
</dbReference>
<dbReference type="PANTHER" id="PTHR24260">
    <property type="match status" value="1"/>
</dbReference>
<proteinExistence type="inferred from homology"/>
<dbReference type="Pfam" id="PF00089">
    <property type="entry name" value="Trypsin"/>
    <property type="match status" value="2"/>
</dbReference>
<comment type="similarity">
    <text evidence="8">Belongs to the peptidase S1 family. CLIP subfamily.</text>
</comment>
<dbReference type="PANTHER" id="PTHR24260:SF147">
    <property type="entry name" value="EG:BACR7A4.3 PROTEIN-RELATED"/>
    <property type="match status" value="1"/>
</dbReference>
<name>A0A4Y0BUE0_ANOFN</name>
<evidence type="ECO:0000313" key="12">
    <source>
        <dbReference type="EnsemblMetazoa" id="AFUN021514-PA"/>
    </source>
</evidence>
<evidence type="ECO:0000256" key="10">
    <source>
        <dbReference type="SAM" id="SignalP"/>
    </source>
</evidence>
<dbReference type="InterPro" id="IPR001254">
    <property type="entry name" value="Trypsin_dom"/>
</dbReference>
<evidence type="ECO:0000256" key="7">
    <source>
        <dbReference type="ARBA" id="ARBA00023180"/>
    </source>
</evidence>
<feature type="signal peptide" evidence="10">
    <location>
        <begin position="1"/>
        <end position="17"/>
    </location>
</feature>
<feature type="domain" description="Peptidase S1" evidence="11">
    <location>
        <begin position="307"/>
        <end position="541"/>
    </location>
</feature>
<evidence type="ECO:0000256" key="4">
    <source>
        <dbReference type="ARBA" id="ARBA00022729"/>
    </source>
</evidence>
<evidence type="ECO:0000259" key="11">
    <source>
        <dbReference type="PROSITE" id="PS50240"/>
    </source>
</evidence>
<keyword evidence="9" id="KW-0645">Protease</keyword>
<sequence>MIVLLQIIIAIASGVLCQDFLDYPPINYTAGESFEDCERRFPVDSTEYSVVQAVGGVRAFQGEFQYMAAIGWTRSEGRIDYLCGGSLLTWRFILTAAHCAVDANHIPPDTTRLGDTDLGSNEDDEHAQQVGIARIIKHPQYRESRKYHDIALVELQQQLWRNEAINFACVWREADIPSELLEAVGFGALGFGEMLSPTLQKVQLRALDTSACAERIPMDRRQMPEGLRPDQLCAHSETMDTCEGDSGGPLQTELHDVFGNIYPLVVGVVSFGTPCTEGSTGVYTRVSSYLDWIEKEVNQSLSYEDCVSWGYRKQNPAISASVISNFPFQRVGLLWKEEEADIYQCGGLLIDYQYVLTSADCVTSSKGPPRFIASHSHQDRAPVEDVFVHPRFLKGKPYFDIAVIKILKYANPEQSKPVCPWNEKLYGHWAQNTLQFGATLSLFVELQSDPTLRSYIHSSLFVDRCVAGETVPENDLICIERKVSLIPGLCKVDYGGPVVTDIYMNNYKVHGILSRATQGCGSNVIFTSLAPHKQWLESIMFKKLNERLIFSD</sequence>
<accession>A0A4Y0BUE0</accession>
<dbReference type="FunFam" id="2.40.10.10:FF:000028">
    <property type="entry name" value="Serine protease easter"/>
    <property type="match status" value="1"/>
</dbReference>
<dbReference type="PROSITE" id="PS00135">
    <property type="entry name" value="TRYPSIN_SER"/>
    <property type="match status" value="1"/>
</dbReference>
<dbReference type="InterPro" id="IPR033116">
    <property type="entry name" value="TRYPSIN_SER"/>
</dbReference>
<dbReference type="VEuPathDB" id="VectorBase:AFUN2_009879"/>
<keyword evidence="5" id="KW-0391">Immunity</keyword>
<dbReference type="InterPro" id="IPR009003">
    <property type="entry name" value="Peptidase_S1_PA"/>
</dbReference>
<keyword evidence="4 10" id="KW-0732">Signal</keyword>
<dbReference type="GO" id="GO:0005576">
    <property type="term" value="C:extracellular region"/>
    <property type="evidence" value="ECO:0007669"/>
    <property type="project" value="UniProtKB-SubCell"/>
</dbReference>
<evidence type="ECO:0000256" key="1">
    <source>
        <dbReference type="ARBA" id="ARBA00004613"/>
    </source>
</evidence>
<organism evidence="12">
    <name type="scientific">Anopheles funestus</name>
    <name type="common">African malaria mosquito</name>
    <dbReference type="NCBI Taxonomy" id="62324"/>
    <lineage>
        <taxon>Eukaryota</taxon>
        <taxon>Metazoa</taxon>
        <taxon>Ecdysozoa</taxon>
        <taxon>Arthropoda</taxon>
        <taxon>Hexapoda</taxon>
        <taxon>Insecta</taxon>
        <taxon>Pterygota</taxon>
        <taxon>Neoptera</taxon>
        <taxon>Endopterygota</taxon>
        <taxon>Diptera</taxon>
        <taxon>Nematocera</taxon>
        <taxon>Culicoidea</taxon>
        <taxon>Culicidae</taxon>
        <taxon>Anophelinae</taxon>
        <taxon>Anopheles</taxon>
    </lineage>
</organism>